<keyword evidence="3" id="KW-0731">Sigma factor</keyword>
<dbReference type="InterPro" id="IPR007627">
    <property type="entry name" value="RNA_pol_sigma70_r2"/>
</dbReference>
<dbReference type="SUPFAM" id="SSF88659">
    <property type="entry name" value="Sigma3 and sigma4 domains of RNA polymerase sigma factors"/>
    <property type="match status" value="1"/>
</dbReference>
<dbReference type="PANTHER" id="PTHR43133">
    <property type="entry name" value="RNA POLYMERASE ECF-TYPE SIGMA FACTO"/>
    <property type="match status" value="1"/>
</dbReference>
<dbReference type="EMBL" id="CP015118">
    <property type="protein sequence ID" value="ARN18558.1"/>
    <property type="molecule type" value="Genomic_DNA"/>
</dbReference>
<dbReference type="Gene3D" id="1.10.10.10">
    <property type="entry name" value="Winged helix-like DNA-binding domain superfamily/Winged helix DNA-binding domain"/>
    <property type="match status" value="1"/>
</dbReference>
<dbReference type="InterPro" id="IPR036388">
    <property type="entry name" value="WH-like_DNA-bd_sf"/>
</dbReference>
<dbReference type="GO" id="GO:0006352">
    <property type="term" value="P:DNA-templated transcription initiation"/>
    <property type="evidence" value="ECO:0007669"/>
    <property type="project" value="InterPro"/>
</dbReference>
<dbReference type="NCBIfam" id="TIGR02937">
    <property type="entry name" value="sigma70-ECF"/>
    <property type="match status" value="1"/>
</dbReference>
<proteinExistence type="inferred from homology"/>
<dbReference type="InterPro" id="IPR013249">
    <property type="entry name" value="RNA_pol_sigma70_r4_t2"/>
</dbReference>
<sequence length="188" mass="20953">MRDLIRELLSHYGDLRRHLTRELKDPHHAADIAQSSFLRVYAQALDPGACIEAPRALLFRVARNLCIDDARHRKVVLDWAAHGADTTRVGPSTDAVVAGRQVLARVIETLEALPPRRREVFLLFRAYGHTRAEIATRLGITEMAVAKHLVRATIDCARVFAELRGELIEPHALSHRAGGAPRLAEDPT</sequence>
<evidence type="ECO:0000256" key="4">
    <source>
        <dbReference type="ARBA" id="ARBA00023163"/>
    </source>
</evidence>
<dbReference type="Pfam" id="PF04542">
    <property type="entry name" value="Sigma70_r2"/>
    <property type="match status" value="1"/>
</dbReference>
<comment type="similarity">
    <text evidence="1">Belongs to the sigma-70 factor family. ECF subfamily.</text>
</comment>
<keyword evidence="4" id="KW-0804">Transcription</keyword>
<evidence type="ECO:0000313" key="5">
    <source>
        <dbReference type="EMBL" id="ARN18558.1"/>
    </source>
</evidence>
<dbReference type="InterPro" id="IPR039425">
    <property type="entry name" value="RNA_pol_sigma-70-like"/>
</dbReference>
<evidence type="ECO:0000256" key="1">
    <source>
        <dbReference type="ARBA" id="ARBA00010641"/>
    </source>
</evidence>
<keyword evidence="2" id="KW-0805">Transcription regulation</keyword>
<dbReference type="CDD" id="cd06171">
    <property type="entry name" value="Sigma70_r4"/>
    <property type="match status" value="1"/>
</dbReference>
<dbReference type="SUPFAM" id="SSF88946">
    <property type="entry name" value="Sigma2 domain of RNA polymerase sigma factors"/>
    <property type="match status" value="1"/>
</dbReference>
<dbReference type="InterPro" id="IPR013325">
    <property type="entry name" value="RNA_pol_sigma_r2"/>
</dbReference>
<organism evidence="5 6">
    <name type="scientific">Piscinibacter gummiphilus</name>
    <dbReference type="NCBI Taxonomy" id="946333"/>
    <lineage>
        <taxon>Bacteria</taxon>
        <taxon>Pseudomonadati</taxon>
        <taxon>Pseudomonadota</taxon>
        <taxon>Betaproteobacteria</taxon>
        <taxon>Burkholderiales</taxon>
        <taxon>Sphaerotilaceae</taxon>
        <taxon>Piscinibacter</taxon>
    </lineage>
</organism>
<dbReference type="GO" id="GO:0016987">
    <property type="term" value="F:sigma factor activity"/>
    <property type="evidence" value="ECO:0007669"/>
    <property type="project" value="UniProtKB-KW"/>
</dbReference>
<dbReference type="Gene3D" id="1.10.1740.10">
    <property type="match status" value="1"/>
</dbReference>
<evidence type="ECO:0000256" key="2">
    <source>
        <dbReference type="ARBA" id="ARBA00023015"/>
    </source>
</evidence>
<dbReference type="InterPro" id="IPR013324">
    <property type="entry name" value="RNA_pol_sigma_r3/r4-like"/>
</dbReference>
<dbReference type="STRING" id="946333.A4W93_00730"/>
<dbReference type="Proteomes" id="UP000193427">
    <property type="component" value="Chromosome"/>
</dbReference>
<dbReference type="PANTHER" id="PTHR43133:SF63">
    <property type="entry name" value="RNA POLYMERASE SIGMA FACTOR FECI-RELATED"/>
    <property type="match status" value="1"/>
</dbReference>
<keyword evidence="6" id="KW-1185">Reference proteome</keyword>
<accession>A0A1W6L317</accession>
<reference evidence="5 6" key="1">
    <citation type="submission" date="2016-04" db="EMBL/GenBank/DDBJ databases">
        <title>Complete genome sequence of natural rubber-degrading, novel Gram-negative bacterium, Rhizobacter gummiphilus strain NS21.</title>
        <authorList>
            <person name="Tabata M."/>
            <person name="Kasai D."/>
            <person name="Fukuda M."/>
        </authorList>
    </citation>
    <scope>NUCLEOTIDE SEQUENCE [LARGE SCALE GENOMIC DNA]</scope>
    <source>
        <strain evidence="5 6">NS21</strain>
    </source>
</reference>
<dbReference type="Pfam" id="PF08281">
    <property type="entry name" value="Sigma70_r4_2"/>
    <property type="match status" value="1"/>
</dbReference>
<gene>
    <name evidence="5" type="ORF">A4W93_00730</name>
</gene>
<dbReference type="RefSeq" id="WP_085748789.1">
    <property type="nucleotide sequence ID" value="NZ_BSPR01000010.1"/>
</dbReference>
<dbReference type="KEGG" id="rgu:A4W93_00730"/>
<name>A0A1W6L317_9BURK</name>
<protein>
    <submittedName>
        <fullName evidence="5">RNA polymerase subunit sigma-24</fullName>
    </submittedName>
</protein>
<evidence type="ECO:0000313" key="6">
    <source>
        <dbReference type="Proteomes" id="UP000193427"/>
    </source>
</evidence>
<dbReference type="GO" id="GO:0003677">
    <property type="term" value="F:DNA binding"/>
    <property type="evidence" value="ECO:0007669"/>
    <property type="project" value="InterPro"/>
</dbReference>
<dbReference type="OrthoDB" id="192021at2"/>
<dbReference type="InterPro" id="IPR014284">
    <property type="entry name" value="RNA_pol_sigma-70_dom"/>
</dbReference>
<evidence type="ECO:0000256" key="3">
    <source>
        <dbReference type="ARBA" id="ARBA00023082"/>
    </source>
</evidence>
<dbReference type="AlphaFoldDB" id="A0A1W6L317"/>